<evidence type="ECO:0000313" key="2">
    <source>
        <dbReference type="EMBL" id="MFC4030277.1"/>
    </source>
</evidence>
<proteinExistence type="predicted"/>
<dbReference type="Pfam" id="PF00583">
    <property type="entry name" value="Acetyltransf_1"/>
    <property type="match status" value="1"/>
</dbReference>
<reference evidence="3" key="1">
    <citation type="journal article" date="2019" name="Int. J. Syst. Evol. Microbiol.">
        <title>The Global Catalogue of Microorganisms (GCM) 10K type strain sequencing project: providing services to taxonomists for standard genome sequencing and annotation.</title>
        <authorList>
            <consortium name="The Broad Institute Genomics Platform"/>
            <consortium name="The Broad Institute Genome Sequencing Center for Infectious Disease"/>
            <person name="Wu L."/>
            <person name="Ma J."/>
        </authorList>
    </citation>
    <scope>NUCLEOTIDE SEQUENCE [LARGE SCALE GENOMIC DNA]</scope>
    <source>
        <strain evidence="3">CGMCC 4.7237</strain>
    </source>
</reference>
<dbReference type="PROSITE" id="PS51186">
    <property type="entry name" value="GNAT"/>
    <property type="match status" value="1"/>
</dbReference>
<dbReference type="InterPro" id="IPR000182">
    <property type="entry name" value="GNAT_dom"/>
</dbReference>
<evidence type="ECO:0000259" key="1">
    <source>
        <dbReference type="PROSITE" id="PS51186"/>
    </source>
</evidence>
<gene>
    <name evidence="2" type="ORF">ACFO3J_02195</name>
</gene>
<comment type="caution">
    <text evidence="2">The sequence shown here is derived from an EMBL/GenBank/DDBJ whole genome shotgun (WGS) entry which is preliminary data.</text>
</comment>
<dbReference type="EMBL" id="JBHSBB010000003">
    <property type="protein sequence ID" value="MFC4030277.1"/>
    <property type="molecule type" value="Genomic_DNA"/>
</dbReference>
<dbReference type="CDD" id="cd04301">
    <property type="entry name" value="NAT_SF"/>
    <property type="match status" value="1"/>
</dbReference>
<dbReference type="Proteomes" id="UP001595765">
    <property type="component" value="Unassembled WGS sequence"/>
</dbReference>
<accession>A0ABV8HDW7</accession>
<dbReference type="InterPro" id="IPR016181">
    <property type="entry name" value="Acyl_CoA_acyltransferase"/>
</dbReference>
<evidence type="ECO:0000313" key="3">
    <source>
        <dbReference type="Proteomes" id="UP001595765"/>
    </source>
</evidence>
<dbReference type="SUPFAM" id="SSF55729">
    <property type="entry name" value="Acyl-CoA N-acyltransferases (Nat)"/>
    <property type="match status" value="1"/>
</dbReference>
<feature type="domain" description="N-acetyltransferase" evidence="1">
    <location>
        <begin position="1"/>
        <end position="179"/>
    </location>
</feature>
<dbReference type="Gene3D" id="3.40.630.30">
    <property type="match status" value="1"/>
</dbReference>
<name>A0ABV8HDW7_9ACTN</name>
<protein>
    <submittedName>
        <fullName evidence="2">GNAT family N-acetyltransferase</fullName>
    </submittedName>
</protein>
<organism evidence="2 3">
    <name type="scientific">Streptomyces polygonati</name>
    <dbReference type="NCBI Taxonomy" id="1617087"/>
    <lineage>
        <taxon>Bacteria</taxon>
        <taxon>Bacillati</taxon>
        <taxon>Actinomycetota</taxon>
        <taxon>Actinomycetes</taxon>
        <taxon>Kitasatosporales</taxon>
        <taxon>Streptomycetaceae</taxon>
        <taxon>Streptomyces</taxon>
    </lineage>
</organism>
<sequence>MILRPVRDDEEDAEVVREISAAAFGSTHALYGAASASPGAHFKAGYGAIWGAAGPPDGPGGWPAERIARHHGRTRHLARTDPGGCWLIEDQAAGPVGAVLSYRREGTWALSLLAVVPGAQGKGVGKALLARALMHGRACLRGVICLPDDPVAARTFRRAGFHLHPTMRLSGLPDPARLPPLDGPVHAGTERHRDLMDSVDRRTRGGARGADHEELLRHYGLLVVDDLAGSGYCYTRGGRVETLAATSRRLSTRLLTAALLAAPPGEPVRVDHILAETQWAVDVGVAAGLEITNSGFLALRGMRPAELALPSRALP</sequence>
<dbReference type="RefSeq" id="WP_386425472.1">
    <property type="nucleotide sequence ID" value="NZ_JBHSBB010000003.1"/>
</dbReference>
<keyword evidence="3" id="KW-1185">Reference proteome</keyword>